<evidence type="ECO:0000313" key="3">
    <source>
        <dbReference type="Proteomes" id="UP001549146"/>
    </source>
</evidence>
<feature type="chain" id="PRO_5046199978" description="MYXO-CTERM domain-containing protein" evidence="1">
    <location>
        <begin position="18"/>
        <end position="108"/>
    </location>
</feature>
<reference evidence="2 3" key="1">
    <citation type="submission" date="2024-06" db="EMBL/GenBank/DDBJ databases">
        <title>Genomic Encyclopedia of Type Strains, Phase IV (KMG-IV): sequencing the most valuable type-strain genomes for metagenomic binning, comparative biology and taxonomic classification.</title>
        <authorList>
            <person name="Goeker M."/>
        </authorList>
    </citation>
    <scope>NUCLEOTIDE SEQUENCE [LARGE SCALE GENOMIC DNA]</scope>
    <source>
        <strain evidence="2 3">DSM 29388</strain>
    </source>
</reference>
<name>A0ABV2LV39_9FLAO</name>
<keyword evidence="3" id="KW-1185">Reference proteome</keyword>
<dbReference type="EMBL" id="JBEPMO010000007">
    <property type="protein sequence ID" value="MET3731979.1"/>
    <property type="molecule type" value="Genomic_DNA"/>
</dbReference>
<evidence type="ECO:0008006" key="4">
    <source>
        <dbReference type="Google" id="ProtNLM"/>
    </source>
</evidence>
<dbReference type="RefSeq" id="WP_354508749.1">
    <property type="nucleotide sequence ID" value="NZ_JBEPMO010000007.1"/>
</dbReference>
<accession>A0ABV2LV39</accession>
<evidence type="ECO:0000313" key="2">
    <source>
        <dbReference type="EMBL" id="MET3731979.1"/>
    </source>
</evidence>
<dbReference type="Proteomes" id="UP001549146">
    <property type="component" value="Unassembled WGS sequence"/>
</dbReference>
<proteinExistence type="predicted"/>
<feature type="signal peptide" evidence="1">
    <location>
        <begin position="1"/>
        <end position="17"/>
    </location>
</feature>
<keyword evidence="1" id="KW-0732">Signal</keyword>
<organism evidence="2 3">
    <name type="scientific">Moheibacter stercoris</name>
    <dbReference type="NCBI Taxonomy" id="1628251"/>
    <lineage>
        <taxon>Bacteria</taxon>
        <taxon>Pseudomonadati</taxon>
        <taxon>Bacteroidota</taxon>
        <taxon>Flavobacteriia</taxon>
        <taxon>Flavobacteriales</taxon>
        <taxon>Weeksellaceae</taxon>
        <taxon>Moheibacter</taxon>
    </lineage>
</organism>
<evidence type="ECO:0000256" key="1">
    <source>
        <dbReference type="SAM" id="SignalP"/>
    </source>
</evidence>
<comment type="caution">
    <text evidence="2">The sequence shown here is derived from an EMBL/GenBank/DDBJ whole genome shotgun (WGS) entry which is preliminary data.</text>
</comment>
<protein>
    <recommendedName>
        <fullName evidence="4">MYXO-CTERM domain-containing protein</fullName>
    </recommendedName>
</protein>
<sequence>MKKFSLLLLFVSSILTAQFFQNELENEPSESPSIFIKQEKPKEIHFFEEGEEYEEYPDPPDQGVDAGAPGTVDEVNVDQYWFWLILSTVVLFGYIQRKQNHSQSETNN</sequence>
<gene>
    <name evidence="2" type="ORF">ABID46_001561</name>
</gene>